<dbReference type="PROSITE" id="PS51257">
    <property type="entry name" value="PROKAR_LIPOPROTEIN"/>
    <property type="match status" value="1"/>
</dbReference>
<gene>
    <name evidence="1" type="ordered locus">WEN_03035</name>
</gene>
<dbReference type="KEGG" id="mwe:WEN_03035"/>
<dbReference type="AlphaFoldDB" id="I6ZJL3"/>
<dbReference type="PATRIC" id="fig|1197325.3.peg.657"/>
<protein>
    <recommendedName>
        <fullName evidence="3">Lipoprotein</fullName>
    </recommendedName>
</protein>
<dbReference type="RefSeq" id="WP_014850099.1">
    <property type="nucleotide sequence ID" value="NC_018149.1"/>
</dbReference>
<dbReference type="OrthoDB" id="402236at2"/>
<evidence type="ECO:0000313" key="2">
    <source>
        <dbReference type="Proteomes" id="UP000009005"/>
    </source>
</evidence>
<dbReference type="HOGENOM" id="CLU_1119231_0_0_14"/>
<accession>I6ZJL3</accession>
<dbReference type="Proteomes" id="UP000009005">
    <property type="component" value="Chromosome"/>
</dbReference>
<reference evidence="1 2" key="1">
    <citation type="journal article" date="2012" name="J. Bacteriol.">
        <title>Complete genome sequence of Mycoplasma wenyonii strain Massachusetts.</title>
        <authorList>
            <person name="Dos Santos A.P."/>
            <person name="Guimaraes A.M."/>
            <person name="do Nascimento N.C."/>
            <person name="Sanmiguel P.J."/>
            <person name="Messick J.B."/>
        </authorList>
    </citation>
    <scope>NUCLEOTIDE SEQUENCE [LARGE SCALE GENOMIC DNA]</scope>
    <source>
        <strain evidence="1 2">Massachusetts</strain>
    </source>
</reference>
<evidence type="ECO:0008006" key="3">
    <source>
        <dbReference type="Google" id="ProtNLM"/>
    </source>
</evidence>
<evidence type="ECO:0000313" key="1">
    <source>
        <dbReference type="EMBL" id="AFN65390.1"/>
    </source>
</evidence>
<name>I6ZJL3_MYCWM</name>
<dbReference type="EMBL" id="CP003703">
    <property type="protein sequence ID" value="AFN65390.1"/>
    <property type="molecule type" value="Genomic_DNA"/>
</dbReference>
<organism evidence="1 2">
    <name type="scientific">Mycoplasma wenyonii (strain Massachusetts)</name>
    <name type="common">Eperythrozoon wenyonii</name>
    <dbReference type="NCBI Taxonomy" id="1197325"/>
    <lineage>
        <taxon>Bacteria</taxon>
        <taxon>Bacillati</taxon>
        <taxon>Mycoplasmatota</taxon>
        <taxon>Mollicutes</taxon>
        <taxon>Mycoplasmataceae</taxon>
        <taxon>Mycoplasma</taxon>
    </lineage>
</organism>
<proteinExistence type="predicted"/>
<dbReference type="STRING" id="1197325.WEN_03035"/>
<keyword evidence="2" id="KW-1185">Reference proteome</keyword>
<sequence>MSEKKKKAWLFAPLGCLMAGTGCGVPFIPGVWGAKLPGISYPRFVLGSSESGQELHIPAQDLISERGLNEIPFSKVNMKWGFRKLGEWDALISSCKDGKKFYVGTHIWGEEYRLHNGKRFSGSKENCCCNNDAEEKEKVITLNSSFKKKNGSTGQEISKLMLVVGTCKFKLNQEDSTGSEKLSLTMDCDGGYTDSGSGEAPSTKEEVTLTLSGEHYKLRYMQKNNHSTQK</sequence>